<feature type="compositionally biased region" description="Polar residues" evidence="1">
    <location>
        <begin position="114"/>
        <end position="132"/>
    </location>
</feature>
<gene>
    <name evidence="2" type="ORF">PM001_LOCUS2309</name>
</gene>
<proteinExistence type="predicted"/>
<evidence type="ECO:0000256" key="1">
    <source>
        <dbReference type="SAM" id="MobiDB-lite"/>
    </source>
</evidence>
<evidence type="ECO:0000313" key="2">
    <source>
        <dbReference type="EMBL" id="CAK7901628.1"/>
    </source>
</evidence>
<name>A0AAV1T7L2_9STRA</name>
<dbReference type="AlphaFoldDB" id="A0AAV1T7L2"/>
<dbReference type="Proteomes" id="UP001162060">
    <property type="component" value="Unassembled WGS sequence"/>
</dbReference>
<organism evidence="2 3">
    <name type="scientific">Peronospora matthiolae</name>
    <dbReference type="NCBI Taxonomy" id="2874970"/>
    <lineage>
        <taxon>Eukaryota</taxon>
        <taxon>Sar</taxon>
        <taxon>Stramenopiles</taxon>
        <taxon>Oomycota</taxon>
        <taxon>Peronosporomycetes</taxon>
        <taxon>Peronosporales</taxon>
        <taxon>Peronosporaceae</taxon>
        <taxon>Peronospora</taxon>
    </lineage>
</organism>
<reference evidence="2" key="1">
    <citation type="submission" date="2024-01" db="EMBL/GenBank/DDBJ databases">
        <authorList>
            <person name="Webb A."/>
        </authorList>
    </citation>
    <scope>NUCLEOTIDE SEQUENCE</scope>
    <source>
        <strain evidence="2">Pm1</strain>
    </source>
</reference>
<accession>A0AAV1T7L2</accession>
<evidence type="ECO:0000313" key="3">
    <source>
        <dbReference type="Proteomes" id="UP001162060"/>
    </source>
</evidence>
<feature type="region of interest" description="Disordered" evidence="1">
    <location>
        <begin position="99"/>
        <end position="132"/>
    </location>
</feature>
<sequence>MEGYLIRVPLEACFPDTHPDWQPSFDANRSVSSRVLYYVLEEGYLRGYEAPNSVSEPVECLQLTSHRLEVNVMYSLNIFEIKAQAVNLRPSHQCDLVDCSSSDSSDEDNHCSSTTQAESAAMNASHTKSPSSPDVISGNYHSVFFAANSDLVKKWSLKLLNWNRHVFEPCADHNDTELKQFNRDIIQSLCVVNAANRFLRPVEIQPTPEDSMTAVQIPAVVTAFGCSQVSSTPASICLPPLISSPSKYSATETTPVIGLSSDKPSDGLTMLQPTNSWWTTPFGRHKKVSSYSLRC</sequence>
<protein>
    <submittedName>
        <fullName evidence="2">Uncharacterized protein</fullName>
    </submittedName>
</protein>
<comment type="caution">
    <text evidence="2">The sequence shown here is derived from an EMBL/GenBank/DDBJ whole genome shotgun (WGS) entry which is preliminary data.</text>
</comment>
<dbReference type="EMBL" id="CAKLBY020000024">
    <property type="protein sequence ID" value="CAK7901628.1"/>
    <property type="molecule type" value="Genomic_DNA"/>
</dbReference>